<dbReference type="InterPro" id="IPR019954">
    <property type="entry name" value="Ubiquitin_CS"/>
</dbReference>
<evidence type="ECO:0000256" key="6">
    <source>
        <dbReference type="ARBA" id="ARBA00022843"/>
    </source>
</evidence>
<dbReference type="InterPro" id="IPR036465">
    <property type="entry name" value="vWFA_dom_sf"/>
</dbReference>
<dbReference type="CDD" id="cd01803">
    <property type="entry name" value="Ubl_ubiquitin"/>
    <property type="match status" value="2"/>
</dbReference>
<dbReference type="InterPro" id="IPR050158">
    <property type="entry name" value="Ubiquitin_ubiquitin-like"/>
</dbReference>
<comment type="caution">
    <text evidence="10">The sequence shown here is derived from an EMBL/GenBank/DDBJ whole genome shotgun (WGS) entry which is preliminary data.</text>
</comment>
<evidence type="ECO:0000256" key="2">
    <source>
        <dbReference type="ARBA" id="ARBA00004496"/>
    </source>
</evidence>
<accession>A0A8S2QT86</accession>
<dbReference type="Gene3D" id="3.10.20.90">
    <property type="entry name" value="Phosphatidylinositol 3-kinase Catalytic Subunit, Chain A, domain 1"/>
    <property type="match status" value="2"/>
</dbReference>
<evidence type="ECO:0000313" key="10">
    <source>
        <dbReference type="EMBL" id="CAF4125439.1"/>
    </source>
</evidence>
<keyword evidence="7" id="KW-0539">Nucleus</keyword>
<evidence type="ECO:0000256" key="5">
    <source>
        <dbReference type="ARBA" id="ARBA00022499"/>
    </source>
</evidence>
<feature type="non-terminal residue" evidence="10">
    <location>
        <position position="1"/>
    </location>
</feature>
<dbReference type="FunFam" id="3.10.20.90:FF:000158">
    <property type="entry name" value="Polyubiquitin 5"/>
    <property type="match status" value="1"/>
</dbReference>
<dbReference type="GO" id="GO:0005737">
    <property type="term" value="C:cytoplasm"/>
    <property type="evidence" value="ECO:0007669"/>
    <property type="project" value="UniProtKB-SubCell"/>
</dbReference>
<evidence type="ECO:0000256" key="7">
    <source>
        <dbReference type="ARBA" id="ARBA00023242"/>
    </source>
</evidence>
<evidence type="ECO:0000259" key="9">
    <source>
        <dbReference type="PROSITE" id="PS50234"/>
    </source>
</evidence>
<comment type="subcellular location">
    <subcellularLocation>
        <location evidence="2">Cytoplasm</location>
    </subcellularLocation>
    <subcellularLocation>
        <location evidence="1">Nucleus</location>
    </subcellularLocation>
</comment>
<dbReference type="GO" id="GO:0005634">
    <property type="term" value="C:nucleus"/>
    <property type="evidence" value="ECO:0007669"/>
    <property type="project" value="UniProtKB-SubCell"/>
</dbReference>
<gene>
    <name evidence="10" type="ORF">BYL167_LOCUS20281</name>
</gene>
<dbReference type="Pfam" id="PF00092">
    <property type="entry name" value="VWA"/>
    <property type="match status" value="1"/>
</dbReference>
<evidence type="ECO:0000256" key="3">
    <source>
        <dbReference type="ARBA" id="ARBA00008430"/>
    </source>
</evidence>
<feature type="domain" description="Ubiquitin-like" evidence="8">
    <location>
        <begin position="262"/>
        <end position="337"/>
    </location>
</feature>
<dbReference type="SUPFAM" id="SSF53300">
    <property type="entry name" value="vWA-like"/>
    <property type="match status" value="1"/>
</dbReference>
<sequence>TKSGTNYLFRDFTELKFEIDREWPIDLTEQILTMLNLSNLEKVHLNFHCHCYFTTSVDVEMSILFERAWNLRLIQITCDDTLPMNAIAHSVICLKLHHHIKRLDTDIRCVEDALVILEQAEYLSNVTFQLLDVVKAADAIIEWLSRRKRDSAYTIDHSWFQPNDWLWSCDCREPVHFWLYRSMNSMQIFVKTLTGKTVTLEVEPSDTVENVKAKIQDKEGIPPDQQRLIFAGKQLEDGRTLSDYNIQKESTLHLVLRLRGGMQIFIKTLTGKMITIEVEASETLEEVKAKIEDKEGIPPDQQRIIFSGKQLEDGRTLTDYNIQKESTLHLVLRLRGGPSGPRALGFAVGGAKDVNNFRENIKNNYLPVITDISYEGLFNDYFFDTGNQHESTDEKQLFCPSYSMAITKNPLQQTYEYYMTVGLNSNLTEETYTRNPMNLVICIDNSGSMSSPFNRYHYDGRRSNTASGEDNNDYDSRSKMLITLELVSKVFDHLKPNDRVAVITFNDQASVIQPMKKLNELNLEQLKHYVSTIRADGGTTMSAGIDCSASSFDGISSLTNDDYDNRILFLTDAQPNQGCLGEGSFFTRIEQLAGKRIYTTFVGVGIDFNTELISLITKQRGANYFSVHDSKKFIQLLDNDFDLILTPLVFNVEMKFQSDLFDVERVYGSPECDKTQQGECIKINTLFPSRTDDEQQTRGGIVLLKLKTKKSITDVVSTIAHFSVTYEDRLGNQCKEKQTIDIHMNNEIDYPNAGIRKAILLVNYVTLLKQWINNERECKYNERKTLLDLKEKNAEKLSPWERQSTELIVSKQYQEQFKVFLAYFESEMATMQDKDLEQEVTLLTKLIEYKC</sequence>
<dbReference type="PROSITE" id="PS50234">
    <property type="entry name" value="VWFA"/>
    <property type="match status" value="1"/>
</dbReference>
<dbReference type="AlphaFoldDB" id="A0A8S2QT86"/>
<dbReference type="Gene3D" id="3.40.50.410">
    <property type="entry name" value="von Willebrand factor, type A domain"/>
    <property type="match status" value="1"/>
</dbReference>
<keyword evidence="4" id="KW-0963">Cytoplasm</keyword>
<feature type="domain" description="VWFA" evidence="9">
    <location>
        <begin position="438"/>
        <end position="648"/>
    </location>
</feature>
<dbReference type="PROSITE" id="PS50053">
    <property type="entry name" value="UBIQUITIN_2"/>
    <property type="match status" value="2"/>
</dbReference>
<dbReference type="InterPro" id="IPR000626">
    <property type="entry name" value="Ubiquitin-like_dom"/>
</dbReference>
<dbReference type="InterPro" id="IPR019956">
    <property type="entry name" value="Ubiquitin_dom"/>
</dbReference>
<dbReference type="Pfam" id="PF00240">
    <property type="entry name" value="ubiquitin"/>
    <property type="match status" value="2"/>
</dbReference>
<dbReference type="EMBL" id="CAJOBH010008868">
    <property type="protein sequence ID" value="CAF4125439.1"/>
    <property type="molecule type" value="Genomic_DNA"/>
</dbReference>
<evidence type="ECO:0000256" key="4">
    <source>
        <dbReference type="ARBA" id="ARBA00022490"/>
    </source>
</evidence>
<keyword evidence="5" id="KW-1017">Isopeptide bond</keyword>
<dbReference type="Proteomes" id="UP000681967">
    <property type="component" value="Unassembled WGS sequence"/>
</dbReference>
<dbReference type="FunFam" id="3.10.20.90:FF:000009">
    <property type="entry name" value="Ubiquitin-60S ribosomal protein"/>
    <property type="match status" value="1"/>
</dbReference>
<proteinExistence type="inferred from homology"/>
<dbReference type="InterPro" id="IPR002035">
    <property type="entry name" value="VWF_A"/>
</dbReference>
<dbReference type="PANTHER" id="PTHR10666">
    <property type="entry name" value="UBIQUITIN"/>
    <property type="match status" value="1"/>
</dbReference>
<name>A0A8S2QT86_9BILA</name>
<evidence type="ECO:0000256" key="1">
    <source>
        <dbReference type="ARBA" id="ARBA00004123"/>
    </source>
</evidence>
<evidence type="ECO:0000313" key="11">
    <source>
        <dbReference type="Proteomes" id="UP000681967"/>
    </source>
</evidence>
<dbReference type="SUPFAM" id="SSF54236">
    <property type="entry name" value="Ubiquitin-like"/>
    <property type="match status" value="2"/>
</dbReference>
<organism evidence="10 11">
    <name type="scientific">Rotaria magnacalcarata</name>
    <dbReference type="NCBI Taxonomy" id="392030"/>
    <lineage>
        <taxon>Eukaryota</taxon>
        <taxon>Metazoa</taxon>
        <taxon>Spiralia</taxon>
        <taxon>Gnathifera</taxon>
        <taxon>Rotifera</taxon>
        <taxon>Eurotatoria</taxon>
        <taxon>Bdelloidea</taxon>
        <taxon>Philodinida</taxon>
        <taxon>Philodinidae</taxon>
        <taxon>Rotaria</taxon>
    </lineage>
</organism>
<dbReference type="PROSITE" id="PS00299">
    <property type="entry name" value="UBIQUITIN_1"/>
    <property type="match status" value="2"/>
</dbReference>
<dbReference type="PRINTS" id="PR00348">
    <property type="entry name" value="UBIQUITIN"/>
</dbReference>
<keyword evidence="6" id="KW-0832">Ubl conjugation</keyword>
<feature type="domain" description="Ubiquitin-like" evidence="8">
    <location>
        <begin position="186"/>
        <end position="261"/>
    </location>
</feature>
<dbReference type="SMART" id="SM00213">
    <property type="entry name" value="UBQ"/>
    <property type="match status" value="2"/>
</dbReference>
<dbReference type="SMART" id="SM00327">
    <property type="entry name" value="VWA"/>
    <property type="match status" value="1"/>
</dbReference>
<comment type="similarity">
    <text evidence="3">Belongs to the ubiquitin family.</text>
</comment>
<protein>
    <recommendedName>
        <fullName evidence="12">Ubiquitin</fullName>
    </recommendedName>
</protein>
<evidence type="ECO:0000259" key="8">
    <source>
        <dbReference type="PROSITE" id="PS50053"/>
    </source>
</evidence>
<dbReference type="InterPro" id="IPR029071">
    <property type="entry name" value="Ubiquitin-like_domsf"/>
</dbReference>
<evidence type="ECO:0008006" key="12">
    <source>
        <dbReference type="Google" id="ProtNLM"/>
    </source>
</evidence>
<reference evidence="10" key="1">
    <citation type="submission" date="2021-02" db="EMBL/GenBank/DDBJ databases">
        <authorList>
            <person name="Nowell W R."/>
        </authorList>
    </citation>
    <scope>NUCLEOTIDE SEQUENCE</scope>
</reference>